<reference evidence="1" key="1">
    <citation type="submission" date="2023-04" db="EMBL/GenBank/DDBJ databases">
        <authorList>
            <consortium name="ELIXIR-Norway"/>
        </authorList>
    </citation>
    <scope>NUCLEOTIDE SEQUENCE [LARGE SCALE GENOMIC DNA]</scope>
</reference>
<sequence length="165" mass="18023">MPSVEGGLCFASTWKPPGTEGWAIREGKPGHQRRPTRLKITWQPEAPECPLAAFPAGLRSQGCGFGKTGMDSIFRSQRHQLPGKWEVSLSSPECSVGIALETPDPPQGLSLLGPPQGTTSFGCKCFFCFVLFFFLWDVGATEIFIKHSFSFGVAGFNSSLYILYI</sequence>
<accession>A0ABN8XWD6</accession>
<protein>
    <submittedName>
        <fullName evidence="1">Uncharacterized protein</fullName>
    </submittedName>
</protein>
<keyword evidence="2" id="KW-1185">Reference proteome</keyword>
<proteinExistence type="predicted"/>
<organism evidence="1 2">
    <name type="scientific">Rangifer tarandus platyrhynchus</name>
    <name type="common">Svalbard reindeer</name>
    <dbReference type="NCBI Taxonomy" id="3082113"/>
    <lineage>
        <taxon>Eukaryota</taxon>
        <taxon>Metazoa</taxon>
        <taxon>Chordata</taxon>
        <taxon>Craniata</taxon>
        <taxon>Vertebrata</taxon>
        <taxon>Euteleostomi</taxon>
        <taxon>Mammalia</taxon>
        <taxon>Eutheria</taxon>
        <taxon>Laurasiatheria</taxon>
        <taxon>Artiodactyla</taxon>
        <taxon>Ruminantia</taxon>
        <taxon>Pecora</taxon>
        <taxon>Cervidae</taxon>
        <taxon>Odocoileinae</taxon>
        <taxon>Rangifer</taxon>
    </lineage>
</organism>
<dbReference type="Proteomes" id="UP001176941">
    <property type="component" value="Chromosome 10"/>
</dbReference>
<dbReference type="EMBL" id="OX459946">
    <property type="protein sequence ID" value="CAI9153343.1"/>
    <property type="molecule type" value="Genomic_DNA"/>
</dbReference>
<gene>
    <name evidence="1" type="ORF">MRATA1EN1_LOCUS2305</name>
</gene>
<name>A0ABN8XWD6_RANTA</name>
<evidence type="ECO:0000313" key="1">
    <source>
        <dbReference type="EMBL" id="CAI9153343.1"/>
    </source>
</evidence>
<evidence type="ECO:0000313" key="2">
    <source>
        <dbReference type="Proteomes" id="UP001176941"/>
    </source>
</evidence>